<keyword evidence="7" id="KW-1185">Reference proteome</keyword>
<dbReference type="Proteomes" id="UP000694545">
    <property type="component" value="Unplaced"/>
</dbReference>
<dbReference type="InterPro" id="IPR001810">
    <property type="entry name" value="F-box_dom"/>
</dbReference>
<keyword evidence="2" id="KW-0677">Repeat</keyword>
<reference evidence="6" key="1">
    <citation type="submission" date="2025-08" db="UniProtKB">
        <authorList>
            <consortium name="Ensembl"/>
        </authorList>
    </citation>
    <scope>IDENTIFICATION</scope>
</reference>
<dbReference type="Pfam" id="PF12937">
    <property type="entry name" value="F-box-like"/>
    <property type="match status" value="1"/>
</dbReference>
<dbReference type="Pfam" id="PF13229">
    <property type="entry name" value="Beta_helix"/>
    <property type="match status" value="1"/>
</dbReference>
<dbReference type="Gene3D" id="1.20.1280.50">
    <property type="match status" value="1"/>
</dbReference>
<evidence type="ECO:0000256" key="2">
    <source>
        <dbReference type="ARBA" id="ARBA00022737"/>
    </source>
</evidence>
<sequence>MEISGLPLELWRLILSYLRLPDLGRCSLVCRAWYELILSLDNTRWRQLCLGCIECRHPNWPNQPDVEPWSWREAFKQHYLASKTWTKNSQDFESSNCFYLFRRKKDRRVLYVGPGCEFDNLRSALLSASSYDRIVLLPGVYEEQSEIFLKAPVEIMGRGKLGDVALLVSFDQHCPTMRLCNLVFMPTWFTPIVYKTNSGHVQFDNCNFENSQLQIHAPGTCQVKFCTFSQSSISFHSVAICLLENCEFLGSENASVTVEGCPSLDRNWACKHLTMWAKSRSVLLQAPEPPLYGTSKFESQGALPTRNPRNCEIVVGGDPSTVFPASQTHAMPKRGCEKENDITGSLNPAPKEEATTMDTDSSDSELSISSENEDDDESMYKLPYQAHSLSHMLAKGIHGRLQTNGLTALQNDYELKTLSQELPKDKEAQALGNSVQGCFIRKCLFRDGKGGVFLCSQGQARVEGSIFRDLTYAVRCIQNSKIIMLKNDIHHCKTSGIFLRLGADGLIAENNIYSNCEAGVDIRKGANPFILCNRIHSGLRSGIVVLGNGKGIIRSNQIYGNKEAGIYILYNGNPLVRVVGTAARCAPAEMADLKSLSIFKYSDT</sequence>
<feature type="region of interest" description="Disordered" evidence="4">
    <location>
        <begin position="325"/>
        <end position="377"/>
    </location>
</feature>
<dbReference type="InterPro" id="IPR012334">
    <property type="entry name" value="Pectin_lyas_fold"/>
</dbReference>
<keyword evidence="3" id="KW-0833">Ubl conjugation pathway</keyword>
<dbReference type="CDD" id="cd22090">
    <property type="entry name" value="F-box_FBXO10"/>
    <property type="match status" value="1"/>
</dbReference>
<dbReference type="PROSITE" id="PS50181">
    <property type="entry name" value="FBOX"/>
    <property type="match status" value="1"/>
</dbReference>
<gene>
    <name evidence="6" type="primary">FBXO10</name>
</gene>
<name>A0A8D2IYT7_VARKO</name>
<dbReference type="InterPro" id="IPR011050">
    <property type="entry name" value="Pectin_lyase_fold/virulence"/>
</dbReference>
<dbReference type="GO" id="GO:0006511">
    <property type="term" value="P:ubiquitin-dependent protein catabolic process"/>
    <property type="evidence" value="ECO:0007669"/>
    <property type="project" value="TreeGrafter"/>
</dbReference>
<dbReference type="SMART" id="SM00710">
    <property type="entry name" value="PbH1"/>
    <property type="match status" value="6"/>
</dbReference>
<evidence type="ECO:0000313" key="6">
    <source>
        <dbReference type="Ensembl" id="ENSVKKP00000004612.1"/>
    </source>
</evidence>
<evidence type="ECO:0000313" key="7">
    <source>
        <dbReference type="Proteomes" id="UP000694545"/>
    </source>
</evidence>
<feature type="domain" description="F-box" evidence="5">
    <location>
        <begin position="1"/>
        <end position="48"/>
    </location>
</feature>
<protein>
    <submittedName>
        <fullName evidence="6">F-box protein 10</fullName>
    </submittedName>
</protein>
<dbReference type="SMART" id="SM00256">
    <property type="entry name" value="FBOX"/>
    <property type="match status" value="1"/>
</dbReference>
<proteinExistence type="predicted"/>
<dbReference type="PANTHER" id="PTHR22990">
    <property type="entry name" value="F-BOX ONLY PROTEIN"/>
    <property type="match status" value="1"/>
</dbReference>
<evidence type="ECO:0000259" key="5">
    <source>
        <dbReference type="PROSITE" id="PS50181"/>
    </source>
</evidence>
<dbReference type="NCBIfam" id="TIGR03804">
    <property type="entry name" value="para_beta_helix"/>
    <property type="match status" value="1"/>
</dbReference>
<dbReference type="Gene3D" id="2.160.20.10">
    <property type="entry name" value="Single-stranded right-handed beta-helix, Pectin lyase-like"/>
    <property type="match status" value="1"/>
</dbReference>
<dbReference type="GO" id="GO:0042981">
    <property type="term" value="P:regulation of apoptotic process"/>
    <property type="evidence" value="ECO:0007669"/>
    <property type="project" value="TreeGrafter"/>
</dbReference>
<organism evidence="6 7">
    <name type="scientific">Varanus komodoensis</name>
    <name type="common">Komodo dragon</name>
    <dbReference type="NCBI Taxonomy" id="61221"/>
    <lineage>
        <taxon>Eukaryota</taxon>
        <taxon>Metazoa</taxon>
        <taxon>Chordata</taxon>
        <taxon>Craniata</taxon>
        <taxon>Vertebrata</taxon>
        <taxon>Euteleostomi</taxon>
        <taxon>Lepidosauria</taxon>
        <taxon>Squamata</taxon>
        <taxon>Bifurcata</taxon>
        <taxon>Unidentata</taxon>
        <taxon>Episquamata</taxon>
        <taxon>Toxicofera</taxon>
        <taxon>Anguimorpha</taxon>
        <taxon>Paleoanguimorpha</taxon>
        <taxon>Varanoidea</taxon>
        <taxon>Varanidae</taxon>
        <taxon>Varanus</taxon>
    </lineage>
</organism>
<comment type="pathway">
    <text evidence="1">Protein modification; protein ubiquitination.</text>
</comment>
<dbReference type="FunFam" id="1.20.1280.50:FF:000009">
    <property type="entry name" value="F-box only protein 10"/>
    <property type="match status" value="1"/>
</dbReference>
<dbReference type="InterPro" id="IPR051550">
    <property type="entry name" value="SCF-Subunits/Alg-Epimerases"/>
</dbReference>
<dbReference type="PANTHER" id="PTHR22990:SF15">
    <property type="entry name" value="F-BOX ONLY PROTEIN 10"/>
    <property type="match status" value="1"/>
</dbReference>
<dbReference type="SUPFAM" id="SSF51126">
    <property type="entry name" value="Pectin lyase-like"/>
    <property type="match status" value="2"/>
</dbReference>
<dbReference type="InterPro" id="IPR036047">
    <property type="entry name" value="F-box-like_dom_sf"/>
</dbReference>
<dbReference type="InterPro" id="IPR022441">
    <property type="entry name" value="Para_beta_helix_rpt-2"/>
</dbReference>
<evidence type="ECO:0000256" key="1">
    <source>
        <dbReference type="ARBA" id="ARBA00004906"/>
    </source>
</evidence>
<dbReference type="Ensembl" id="ENSVKKT00000004740.1">
    <property type="protein sequence ID" value="ENSVKKP00000004612.1"/>
    <property type="gene ID" value="ENSVKKG00000003440.1"/>
</dbReference>
<accession>A0A8D2IYT7</accession>
<evidence type="ECO:0000256" key="3">
    <source>
        <dbReference type="ARBA" id="ARBA00022786"/>
    </source>
</evidence>
<evidence type="ECO:0000256" key="4">
    <source>
        <dbReference type="SAM" id="MobiDB-lite"/>
    </source>
</evidence>
<dbReference type="SUPFAM" id="SSF81383">
    <property type="entry name" value="F-box domain"/>
    <property type="match status" value="1"/>
</dbReference>
<dbReference type="InterPro" id="IPR039448">
    <property type="entry name" value="Beta_helix"/>
</dbReference>
<dbReference type="InterPro" id="IPR006626">
    <property type="entry name" value="PbH1"/>
</dbReference>
<dbReference type="AlphaFoldDB" id="A0A8D2IYT7"/>
<reference evidence="6" key="2">
    <citation type="submission" date="2025-09" db="UniProtKB">
        <authorList>
            <consortium name="Ensembl"/>
        </authorList>
    </citation>
    <scope>IDENTIFICATION</scope>
</reference>